<dbReference type="GO" id="GO:0007346">
    <property type="term" value="P:regulation of mitotic cell cycle"/>
    <property type="evidence" value="ECO:0007669"/>
    <property type="project" value="TreeGrafter"/>
</dbReference>
<evidence type="ECO:0000256" key="9">
    <source>
        <dbReference type="ARBA" id="ARBA00047811"/>
    </source>
</evidence>
<comment type="catalytic activity">
    <reaction evidence="8">
        <text>L-threonyl-[protein] + ATP = O-phospho-L-threonyl-[protein] + ADP + H(+)</text>
        <dbReference type="Rhea" id="RHEA:46608"/>
        <dbReference type="Rhea" id="RHEA-COMP:11060"/>
        <dbReference type="Rhea" id="RHEA-COMP:11605"/>
        <dbReference type="ChEBI" id="CHEBI:15378"/>
        <dbReference type="ChEBI" id="CHEBI:30013"/>
        <dbReference type="ChEBI" id="CHEBI:30616"/>
        <dbReference type="ChEBI" id="CHEBI:61977"/>
        <dbReference type="ChEBI" id="CHEBI:456216"/>
        <dbReference type="EC" id="2.7.11.24"/>
    </reaction>
</comment>
<keyword evidence="3" id="KW-0723">Serine/threonine-protein kinase</keyword>
<dbReference type="GO" id="GO:0005634">
    <property type="term" value="C:nucleus"/>
    <property type="evidence" value="ECO:0007669"/>
    <property type="project" value="TreeGrafter"/>
</dbReference>
<dbReference type="Pfam" id="PF00069">
    <property type="entry name" value="Pkinase"/>
    <property type="match status" value="1"/>
</dbReference>
<name>A0A663LVE9_ATHCN</name>
<dbReference type="Proteomes" id="UP000472269">
    <property type="component" value="Unplaced"/>
</dbReference>
<evidence type="ECO:0000256" key="11">
    <source>
        <dbReference type="ARBA" id="ARBA00048367"/>
    </source>
</evidence>
<keyword evidence="6" id="KW-0418">Kinase</keyword>
<evidence type="ECO:0000256" key="3">
    <source>
        <dbReference type="ARBA" id="ARBA00022527"/>
    </source>
</evidence>
<dbReference type="InterPro" id="IPR000719">
    <property type="entry name" value="Prot_kinase_dom"/>
</dbReference>
<evidence type="ECO:0000256" key="5">
    <source>
        <dbReference type="ARBA" id="ARBA00022741"/>
    </source>
</evidence>
<accession>A0A663LVE9</accession>
<dbReference type="PROSITE" id="PS00108">
    <property type="entry name" value="PROTEIN_KINASE_ST"/>
    <property type="match status" value="1"/>
</dbReference>
<evidence type="ECO:0000256" key="1">
    <source>
        <dbReference type="ARBA" id="ARBA00006485"/>
    </source>
</evidence>
<keyword evidence="4" id="KW-0808">Transferase</keyword>
<comment type="similarity">
    <text evidence="2">Belongs to the protein kinase superfamily. CMGC Ser/Thr protein kinase family. MAP kinase subfamily.</text>
</comment>
<dbReference type="PROSITE" id="PS50011">
    <property type="entry name" value="PROTEIN_KINASE_DOM"/>
    <property type="match status" value="1"/>
</dbReference>
<dbReference type="Gene3D" id="1.10.510.10">
    <property type="entry name" value="Transferase(Phosphotransferase) domain 1"/>
    <property type="match status" value="1"/>
</dbReference>
<protein>
    <submittedName>
        <fullName evidence="14">Cyclin dependent kinase 11A</fullName>
    </submittedName>
</protein>
<reference evidence="14" key="1">
    <citation type="submission" date="2025-08" db="UniProtKB">
        <authorList>
            <consortium name="Ensembl"/>
        </authorList>
    </citation>
    <scope>IDENTIFICATION</scope>
</reference>
<comment type="catalytic activity">
    <reaction evidence="10">
        <text>L-seryl-[protein] + ATP = O-phospho-L-seryl-[protein] + ADP + H(+)</text>
        <dbReference type="Rhea" id="RHEA:17989"/>
        <dbReference type="Rhea" id="RHEA-COMP:9863"/>
        <dbReference type="Rhea" id="RHEA-COMP:11604"/>
        <dbReference type="ChEBI" id="CHEBI:15378"/>
        <dbReference type="ChEBI" id="CHEBI:29999"/>
        <dbReference type="ChEBI" id="CHEBI:30616"/>
        <dbReference type="ChEBI" id="CHEBI:83421"/>
        <dbReference type="ChEBI" id="CHEBI:456216"/>
        <dbReference type="EC" id="2.7.11.24"/>
    </reaction>
</comment>
<gene>
    <name evidence="14" type="primary">CDK11A</name>
</gene>
<feature type="region of interest" description="Disordered" evidence="12">
    <location>
        <begin position="346"/>
        <end position="408"/>
    </location>
</feature>
<dbReference type="PANTHER" id="PTHR24056:SF107">
    <property type="entry name" value="CYCLIN-DEPENDENT KINASE 11A-RELATED"/>
    <property type="match status" value="1"/>
</dbReference>
<keyword evidence="7" id="KW-0067">ATP-binding</keyword>
<reference evidence="14" key="2">
    <citation type="submission" date="2025-09" db="UniProtKB">
        <authorList>
            <consortium name="Ensembl"/>
        </authorList>
    </citation>
    <scope>IDENTIFICATION</scope>
</reference>
<evidence type="ECO:0000256" key="7">
    <source>
        <dbReference type="ARBA" id="ARBA00022840"/>
    </source>
</evidence>
<evidence type="ECO:0000313" key="15">
    <source>
        <dbReference type="Proteomes" id="UP000472269"/>
    </source>
</evidence>
<evidence type="ECO:0000256" key="6">
    <source>
        <dbReference type="ARBA" id="ARBA00022777"/>
    </source>
</evidence>
<dbReference type="SMART" id="SM00220">
    <property type="entry name" value="S_TKc"/>
    <property type="match status" value="1"/>
</dbReference>
<keyword evidence="5" id="KW-0547">Nucleotide-binding</keyword>
<evidence type="ECO:0000256" key="4">
    <source>
        <dbReference type="ARBA" id="ARBA00022679"/>
    </source>
</evidence>
<dbReference type="Ensembl" id="ENSACUT00000003722.1">
    <property type="protein sequence ID" value="ENSACUP00000003496.1"/>
    <property type="gene ID" value="ENSACUG00000002363.1"/>
</dbReference>
<dbReference type="CDD" id="cd07843">
    <property type="entry name" value="STKc_CDC2L1"/>
    <property type="match status" value="1"/>
</dbReference>
<dbReference type="InterPro" id="IPR050108">
    <property type="entry name" value="CDK"/>
</dbReference>
<keyword evidence="15" id="KW-1185">Reference proteome</keyword>
<dbReference type="GO" id="GO:0004707">
    <property type="term" value="F:MAP kinase activity"/>
    <property type="evidence" value="ECO:0007669"/>
    <property type="project" value="UniProtKB-EC"/>
</dbReference>
<evidence type="ECO:0000256" key="8">
    <source>
        <dbReference type="ARBA" id="ARBA00047592"/>
    </source>
</evidence>
<dbReference type="Gene3D" id="3.30.200.20">
    <property type="entry name" value="Phosphorylase Kinase, domain 1"/>
    <property type="match status" value="1"/>
</dbReference>
<dbReference type="SUPFAM" id="SSF56112">
    <property type="entry name" value="Protein kinase-like (PK-like)"/>
    <property type="match status" value="1"/>
</dbReference>
<evidence type="ECO:0000259" key="13">
    <source>
        <dbReference type="PROSITE" id="PS50011"/>
    </source>
</evidence>
<dbReference type="FunFam" id="1.10.510.10:FF:000624">
    <property type="entry name" value="Mitogen-activated protein kinase"/>
    <property type="match status" value="1"/>
</dbReference>
<comment type="catalytic activity">
    <reaction evidence="11">
        <text>L-seryl-[protein] + ATP = O-phospho-L-seryl-[protein] + ADP + H(+)</text>
        <dbReference type="Rhea" id="RHEA:17989"/>
        <dbReference type="Rhea" id="RHEA-COMP:9863"/>
        <dbReference type="Rhea" id="RHEA-COMP:11604"/>
        <dbReference type="ChEBI" id="CHEBI:15378"/>
        <dbReference type="ChEBI" id="CHEBI:29999"/>
        <dbReference type="ChEBI" id="CHEBI:30616"/>
        <dbReference type="ChEBI" id="CHEBI:83421"/>
        <dbReference type="ChEBI" id="CHEBI:456216"/>
        <dbReference type="EC" id="2.7.11.22"/>
    </reaction>
</comment>
<dbReference type="FunFam" id="3.30.200.20:FF:000054">
    <property type="entry name" value="Cyclin-dependent kinase 11B"/>
    <property type="match status" value="1"/>
</dbReference>
<dbReference type="InterPro" id="IPR045267">
    <property type="entry name" value="CDK11/PITSLRE_STKc"/>
</dbReference>
<evidence type="ECO:0000256" key="10">
    <source>
        <dbReference type="ARBA" id="ARBA00048312"/>
    </source>
</evidence>
<evidence type="ECO:0000313" key="14">
    <source>
        <dbReference type="Ensembl" id="ENSACUP00000003496.1"/>
    </source>
</evidence>
<feature type="region of interest" description="Disordered" evidence="12">
    <location>
        <begin position="16"/>
        <end position="47"/>
    </location>
</feature>
<evidence type="ECO:0000256" key="12">
    <source>
        <dbReference type="SAM" id="MobiDB-lite"/>
    </source>
</evidence>
<sequence length="408" mass="45846">FPSETEEVTNWIATSLTSEVEEEEVGEGTPHSNAMTEGDYIPDSPASSPIELKQELPKYLPALQGCRSVEEFQCLNRIEEGTYGVVYRAKDKKTDEIVALKRLKMEKEKEGFPITSLREINTILKAQHPNIVTVREIVVGSNMDKIYIVMNYVEHDLKSLMETMKQPFLPEVKTLMIQLLRGVKHLHDNWILHRDLKTSNLLLSHSGILKVGDFGLAREYGSPLKPYTPVVVTLWYRAPELLLGAKEYSTAIDMWSVGCIFGELLTQKPLFPGKSEIDQINKVFKDLGTPSEKIWPGYNELPAVKKMTFTEYPYNNLLPGSGVRITAEDGLKHEYFRETPLPIDPSMFPTWPAKSEQQRVKRGTSPRPPEGGLGYSQLGDDDLKDTGFHLTTTNQGASAAGPGFSLKF</sequence>
<dbReference type="GO" id="GO:0004693">
    <property type="term" value="F:cyclin-dependent protein serine/threonine kinase activity"/>
    <property type="evidence" value="ECO:0007669"/>
    <property type="project" value="UniProtKB-EC"/>
</dbReference>
<comment type="catalytic activity">
    <reaction evidence="9">
        <text>L-threonyl-[protein] + ATP = O-phospho-L-threonyl-[protein] + ADP + H(+)</text>
        <dbReference type="Rhea" id="RHEA:46608"/>
        <dbReference type="Rhea" id="RHEA-COMP:11060"/>
        <dbReference type="Rhea" id="RHEA-COMP:11605"/>
        <dbReference type="ChEBI" id="CHEBI:15378"/>
        <dbReference type="ChEBI" id="CHEBI:30013"/>
        <dbReference type="ChEBI" id="CHEBI:30616"/>
        <dbReference type="ChEBI" id="CHEBI:61977"/>
        <dbReference type="ChEBI" id="CHEBI:456216"/>
        <dbReference type="EC" id="2.7.11.22"/>
    </reaction>
</comment>
<dbReference type="PANTHER" id="PTHR24056">
    <property type="entry name" value="CELL DIVISION PROTEIN KINASE"/>
    <property type="match status" value="1"/>
</dbReference>
<dbReference type="InterPro" id="IPR008271">
    <property type="entry name" value="Ser/Thr_kinase_AS"/>
</dbReference>
<evidence type="ECO:0000256" key="2">
    <source>
        <dbReference type="ARBA" id="ARBA00008832"/>
    </source>
</evidence>
<proteinExistence type="inferred from homology"/>
<feature type="domain" description="Protein kinase" evidence="13">
    <location>
        <begin position="72"/>
        <end position="336"/>
    </location>
</feature>
<comment type="similarity">
    <text evidence="1">Belongs to the protein kinase superfamily. CMGC Ser/Thr protein kinase family. CDC2/CDKX subfamily.</text>
</comment>
<dbReference type="AlphaFoldDB" id="A0A663LVE9"/>
<organism evidence="14 15">
    <name type="scientific">Athene cunicularia</name>
    <name type="common">Burrowing owl</name>
    <name type="synonym">Speotyto cunicularia</name>
    <dbReference type="NCBI Taxonomy" id="194338"/>
    <lineage>
        <taxon>Eukaryota</taxon>
        <taxon>Metazoa</taxon>
        <taxon>Chordata</taxon>
        <taxon>Craniata</taxon>
        <taxon>Vertebrata</taxon>
        <taxon>Euteleostomi</taxon>
        <taxon>Archelosauria</taxon>
        <taxon>Archosauria</taxon>
        <taxon>Dinosauria</taxon>
        <taxon>Saurischia</taxon>
        <taxon>Theropoda</taxon>
        <taxon>Coelurosauria</taxon>
        <taxon>Aves</taxon>
        <taxon>Neognathae</taxon>
        <taxon>Neoaves</taxon>
        <taxon>Telluraves</taxon>
        <taxon>Strigiformes</taxon>
        <taxon>Strigidae</taxon>
        <taxon>Athene</taxon>
    </lineage>
</organism>
<dbReference type="InterPro" id="IPR011009">
    <property type="entry name" value="Kinase-like_dom_sf"/>
</dbReference>
<dbReference type="GO" id="GO:0005524">
    <property type="term" value="F:ATP binding"/>
    <property type="evidence" value="ECO:0007669"/>
    <property type="project" value="UniProtKB-KW"/>
</dbReference>